<reference evidence="1 2" key="1">
    <citation type="journal article" date="2019" name="Nat. Plants">
        <title>Stout camphor tree genome fills gaps in understanding of flowering plant genome evolution.</title>
        <authorList>
            <person name="Chaw S.M."/>
            <person name="Liu Y.C."/>
            <person name="Wu Y.W."/>
            <person name="Wang H.Y."/>
            <person name="Lin C.I."/>
            <person name="Wu C.S."/>
            <person name="Ke H.M."/>
            <person name="Chang L.Y."/>
            <person name="Hsu C.Y."/>
            <person name="Yang H.T."/>
            <person name="Sudianto E."/>
            <person name="Hsu M.H."/>
            <person name="Wu K.P."/>
            <person name="Wang L.N."/>
            <person name="Leebens-Mack J.H."/>
            <person name="Tsai I.J."/>
        </authorList>
    </citation>
    <scope>NUCLEOTIDE SEQUENCE [LARGE SCALE GENOMIC DNA]</scope>
    <source>
        <strain evidence="2">cv. Chaw 1501</strain>
        <tissue evidence="1">Young leaves</tissue>
    </source>
</reference>
<dbReference type="EMBL" id="QPKB01000012">
    <property type="protein sequence ID" value="RWR96160.1"/>
    <property type="molecule type" value="Genomic_DNA"/>
</dbReference>
<gene>
    <name evidence="1" type="ORF">CKAN_02552900</name>
</gene>
<dbReference type="AlphaFoldDB" id="A0A3S3R8N5"/>
<name>A0A3S3R8N5_9MAGN</name>
<accession>A0A3S3R8N5</accession>
<dbReference type="Proteomes" id="UP000283530">
    <property type="component" value="Unassembled WGS sequence"/>
</dbReference>
<evidence type="ECO:0000313" key="1">
    <source>
        <dbReference type="EMBL" id="RWR96160.1"/>
    </source>
</evidence>
<protein>
    <submittedName>
        <fullName evidence="1">Uncharacterized protein</fullName>
    </submittedName>
</protein>
<proteinExistence type="predicted"/>
<sequence length="185" mass="20495">MVNENHRKSKLDSRKEDSYTIVMALKTIDFIANAILASIRAKFMPIQILRPPPKGKNAIGCFDAFEIPPENLPGLNSCASSPHNSGSSIGSASSTPGGIENFPSSILLCVCRIIFPPEYNLIASYRIIGTCGARNNRTIQHVELFKFNNICKNHGQCNFSFHQSKVLANTNPRPPAEREERHLML</sequence>
<keyword evidence="2" id="KW-1185">Reference proteome</keyword>
<evidence type="ECO:0000313" key="2">
    <source>
        <dbReference type="Proteomes" id="UP000283530"/>
    </source>
</evidence>
<organism evidence="1 2">
    <name type="scientific">Cinnamomum micranthum f. kanehirae</name>
    <dbReference type="NCBI Taxonomy" id="337451"/>
    <lineage>
        <taxon>Eukaryota</taxon>
        <taxon>Viridiplantae</taxon>
        <taxon>Streptophyta</taxon>
        <taxon>Embryophyta</taxon>
        <taxon>Tracheophyta</taxon>
        <taxon>Spermatophyta</taxon>
        <taxon>Magnoliopsida</taxon>
        <taxon>Magnoliidae</taxon>
        <taxon>Laurales</taxon>
        <taxon>Lauraceae</taxon>
        <taxon>Cinnamomum</taxon>
    </lineage>
</organism>
<comment type="caution">
    <text evidence="1">The sequence shown here is derived from an EMBL/GenBank/DDBJ whole genome shotgun (WGS) entry which is preliminary data.</text>
</comment>